<evidence type="ECO:0000256" key="1">
    <source>
        <dbReference type="ARBA" id="ARBA00001946"/>
    </source>
</evidence>
<evidence type="ECO:0000259" key="21">
    <source>
        <dbReference type="PROSITE" id="PS50887"/>
    </source>
</evidence>
<dbReference type="SMART" id="SM00267">
    <property type="entry name" value="GGDEF"/>
    <property type="match status" value="1"/>
</dbReference>
<keyword evidence="5" id="KW-0597">Phosphoprotein</keyword>
<keyword evidence="8 16" id="KW-0812">Transmembrane</keyword>
<keyword evidence="10" id="KW-0418">Kinase</keyword>
<evidence type="ECO:0000256" key="9">
    <source>
        <dbReference type="ARBA" id="ARBA00022741"/>
    </source>
</evidence>
<keyword evidence="6" id="KW-0973">c-di-GMP</keyword>
<dbReference type="EMBL" id="JAAGSC010000044">
    <property type="protein sequence ID" value="NDY96776.1"/>
    <property type="molecule type" value="Genomic_DNA"/>
</dbReference>
<protein>
    <recommendedName>
        <fullName evidence="3">cyclic-guanylate-specific phosphodiesterase</fullName>
        <ecNumber evidence="3">3.1.4.52</ecNumber>
    </recommendedName>
</protein>
<dbReference type="AlphaFoldDB" id="A0A845V6I3"/>
<evidence type="ECO:0000256" key="6">
    <source>
        <dbReference type="ARBA" id="ARBA00022636"/>
    </source>
</evidence>
<dbReference type="SMART" id="SM00091">
    <property type="entry name" value="PAS"/>
    <property type="match status" value="2"/>
</dbReference>
<evidence type="ECO:0000256" key="5">
    <source>
        <dbReference type="ARBA" id="ARBA00022553"/>
    </source>
</evidence>
<dbReference type="GO" id="GO:0000160">
    <property type="term" value="P:phosphorelay signal transduction system"/>
    <property type="evidence" value="ECO:0007669"/>
    <property type="project" value="UniProtKB-KW"/>
</dbReference>
<dbReference type="Gene3D" id="6.10.340.10">
    <property type="match status" value="1"/>
</dbReference>
<dbReference type="CDD" id="cd01949">
    <property type="entry name" value="GGDEF"/>
    <property type="match status" value="1"/>
</dbReference>
<dbReference type="PANTHER" id="PTHR44757">
    <property type="entry name" value="DIGUANYLATE CYCLASE DGCP"/>
    <property type="match status" value="1"/>
</dbReference>
<feature type="domain" description="PAS" evidence="17">
    <location>
        <begin position="495"/>
        <end position="573"/>
    </location>
</feature>
<dbReference type="RefSeq" id="WP_164212173.1">
    <property type="nucleotide sequence ID" value="NZ_JAAGSC010000044.1"/>
</dbReference>
<dbReference type="EC" id="3.1.4.52" evidence="3"/>
<keyword evidence="14 16" id="KW-0472">Membrane</keyword>
<evidence type="ECO:0000313" key="23">
    <source>
        <dbReference type="Proteomes" id="UP000484885"/>
    </source>
</evidence>
<dbReference type="Gene3D" id="3.30.70.270">
    <property type="match status" value="1"/>
</dbReference>
<dbReference type="PROSITE" id="PS50112">
    <property type="entry name" value="PAS"/>
    <property type="match status" value="2"/>
</dbReference>
<feature type="transmembrane region" description="Helical" evidence="16">
    <location>
        <begin position="295"/>
        <end position="314"/>
    </location>
</feature>
<keyword evidence="9" id="KW-0547">Nucleotide-binding</keyword>
<dbReference type="InterPro" id="IPR035965">
    <property type="entry name" value="PAS-like_dom_sf"/>
</dbReference>
<dbReference type="NCBIfam" id="TIGR00254">
    <property type="entry name" value="GGDEF"/>
    <property type="match status" value="1"/>
</dbReference>
<evidence type="ECO:0000256" key="15">
    <source>
        <dbReference type="ARBA" id="ARBA00051114"/>
    </source>
</evidence>
<dbReference type="InterPro" id="IPR001610">
    <property type="entry name" value="PAC"/>
</dbReference>
<dbReference type="PANTHER" id="PTHR44757:SF2">
    <property type="entry name" value="BIOFILM ARCHITECTURE MAINTENANCE PROTEIN MBAA"/>
    <property type="match status" value="1"/>
</dbReference>
<evidence type="ECO:0000256" key="13">
    <source>
        <dbReference type="ARBA" id="ARBA00023012"/>
    </source>
</evidence>
<dbReference type="CDD" id="cd18774">
    <property type="entry name" value="PDC2_HK_sensor"/>
    <property type="match status" value="1"/>
</dbReference>
<dbReference type="PROSITE" id="PS50113">
    <property type="entry name" value="PAC"/>
    <property type="match status" value="2"/>
</dbReference>
<evidence type="ECO:0000259" key="17">
    <source>
        <dbReference type="PROSITE" id="PS50112"/>
    </source>
</evidence>
<dbReference type="GO" id="GO:0005886">
    <property type="term" value="C:plasma membrane"/>
    <property type="evidence" value="ECO:0007669"/>
    <property type="project" value="UniProtKB-SubCell"/>
</dbReference>
<comment type="caution">
    <text evidence="22">The sequence shown here is derived from an EMBL/GenBank/DDBJ whole genome shotgun (WGS) entry which is preliminary data.</text>
</comment>
<comment type="subcellular location">
    <subcellularLocation>
        <location evidence="2">Cell membrane</location>
        <topology evidence="2">Multi-pass membrane protein</topology>
    </subcellularLocation>
</comment>
<dbReference type="InterPro" id="IPR000160">
    <property type="entry name" value="GGDEF_dom"/>
</dbReference>
<evidence type="ECO:0000259" key="19">
    <source>
        <dbReference type="PROSITE" id="PS50883"/>
    </source>
</evidence>
<reference evidence="22 23" key="1">
    <citation type="submission" date="2020-02" db="EMBL/GenBank/DDBJ databases">
        <authorList>
            <person name="Zhang X.-Y."/>
        </authorList>
    </citation>
    <scope>NUCLEOTIDE SEQUENCE [LARGE SCALE GENOMIC DNA]</scope>
    <source>
        <strain evidence="22 23">C33</strain>
    </source>
</reference>
<dbReference type="PROSITE" id="PS50887">
    <property type="entry name" value="GGDEF"/>
    <property type="match status" value="1"/>
</dbReference>
<dbReference type="Pfam" id="PF08448">
    <property type="entry name" value="PAS_4"/>
    <property type="match status" value="1"/>
</dbReference>
<keyword evidence="4" id="KW-1003">Cell membrane</keyword>
<keyword evidence="13" id="KW-0902">Two-component regulatory system</keyword>
<dbReference type="Gene3D" id="3.20.20.450">
    <property type="entry name" value="EAL domain"/>
    <property type="match status" value="1"/>
</dbReference>
<dbReference type="InterPro" id="IPR052155">
    <property type="entry name" value="Biofilm_reg_signaling"/>
</dbReference>
<dbReference type="FunFam" id="3.30.70.270:FF:000001">
    <property type="entry name" value="Diguanylate cyclase domain protein"/>
    <property type="match status" value="1"/>
</dbReference>
<dbReference type="InterPro" id="IPR035919">
    <property type="entry name" value="EAL_sf"/>
</dbReference>
<feature type="domain" description="PAS" evidence="17">
    <location>
        <begin position="369"/>
        <end position="439"/>
    </location>
</feature>
<evidence type="ECO:0000256" key="12">
    <source>
        <dbReference type="ARBA" id="ARBA00022989"/>
    </source>
</evidence>
<dbReference type="GO" id="GO:0071111">
    <property type="term" value="F:cyclic-guanylate-specific phosphodiesterase activity"/>
    <property type="evidence" value="ECO:0007669"/>
    <property type="project" value="UniProtKB-EC"/>
</dbReference>
<dbReference type="Gene3D" id="3.30.450.20">
    <property type="entry name" value="PAS domain"/>
    <property type="match status" value="3"/>
</dbReference>
<dbReference type="InterPro" id="IPR043128">
    <property type="entry name" value="Rev_trsase/Diguanyl_cyclase"/>
</dbReference>
<dbReference type="SUPFAM" id="SSF55073">
    <property type="entry name" value="Nucleotide cyclase"/>
    <property type="match status" value="1"/>
</dbReference>
<feature type="domain" description="EAL" evidence="19">
    <location>
        <begin position="799"/>
        <end position="1053"/>
    </location>
</feature>
<dbReference type="Pfam" id="PF02743">
    <property type="entry name" value="dCache_1"/>
    <property type="match status" value="1"/>
</dbReference>
<dbReference type="InterPro" id="IPR029151">
    <property type="entry name" value="Sensor-like_sf"/>
</dbReference>
<dbReference type="Pfam" id="PF00563">
    <property type="entry name" value="EAL"/>
    <property type="match status" value="1"/>
</dbReference>
<name>A0A845V6I3_9GAMM</name>
<dbReference type="GO" id="GO:0071732">
    <property type="term" value="P:cellular response to nitric oxide"/>
    <property type="evidence" value="ECO:0007669"/>
    <property type="project" value="UniProtKB-ARBA"/>
</dbReference>
<evidence type="ECO:0000256" key="2">
    <source>
        <dbReference type="ARBA" id="ARBA00004651"/>
    </source>
</evidence>
<dbReference type="SUPFAM" id="SSF103190">
    <property type="entry name" value="Sensory domain-like"/>
    <property type="match status" value="1"/>
</dbReference>
<evidence type="ECO:0000256" key="11">
    <source>
        <dbReference type="ARBA" id="ARBA00022840"/>
    </source>
</evidence>
<evidence type="ECO:0000256" key="4">
    <source>
        <dbReference type="ARBA" id="ARBA00022475"/>
    </source>
</evidence>
<comment type="catalytic activity">
    <reaction evidence="15">
        <text>3',3'-c-di-GMP + H2O = 5'-phosphoguanylyl(3'-&gt;5')guanosine + H(+)</text>
        <dbReference type="Rhea" id="RHEA:24902"/>
        <dbReference type="ChEBI" id="CHEBI:15377"/>
        <dbReference type="ChEBI" id="CHEBI:15378"/>
        <dbReference type="ChEBI" id="CHEBI:58754"/>
        <dbReference type="ChEBI" id="CHEBI:58805"/>
        <dbReference type="EC" id="3.1.4.52"/>
    </reaction>
    <physiologicalReaction direction="left-to-right" evidence="15">
        <dbReference type="Rhea" id="RHEA:24903"/>
    </physiologicalReaction>
</comment>
<feature type="domain" description="PAC" evidence="18">
    <location>
        <begin position="442"/>
        <end position="494"/>
    </location>
</feature>
<evidence type="ECO:0000256" key="14">
    <source>
        <dbReference type="ARBA" id="ARBA00023136"/>
    </source>
</evidence>
<sequence length="1055" mass="117150">MNPQMPFRLNSIKTRVTLGALGVFVVSLWVLGFLTTRILEKDISQLVADAQASATTQMAAQLDRELGARLSALAEIAGMIDAEKIASPPAVQRLLESQPLLQDLFNVSVLAVDRDGIGIADAPYLAERIGANYRTRVDAFAKALDEGRPQVGSPIIGVSTNQPLLPLAVPIVDDAGQVIGALGGAIDLSQPNFFDDLTAEGYGQTGTYSIMSKSDRIIVTSSDPDLIMYQLPPEGISPLLDQAIAGEERTYRYVTVLDVDSLTTVKGLETTDWLIATITPAAEAFAPVKHAQRRMILTMVLVTILVGLTVWWMLRHQLRPMLSTVKALQQMTAAQKPLKTLSKTGTHEIDSLIASFNQLLKSLIRREQENKRFREIAEKAVYGIAIADLDRRLVYVNRFLAEIHGYQADDLIGRDISVFHSTEQLAEVEKTVRPLHEQGHFAPQEIWHVDHDGRSFPMLMSGVLLRDEHDEPKYIAASSVDITKRKQAEKALSESETFLNVVLESMPLPVFHKDAEGRYTGFNKAFETFFGQPRSTLVGRSVFDIHPPDLAETYHAQDRELLDQVGTQRYESQARNARGEIRDVVFHKATLTNSSGEITGLVGTLVDITERKQADAEIHRLAYYDPLTNLPNRRLLQDRLRHAMAVARRSGSLGALVFLDIDDFKALNDTRGHDAGDQLLVKIAERICTVARETDTVARLGGDEFVVMLENLNADREKAALAIRQVGEKIRLEIACPYEITGGEFHCSASLGVVLFNGHQESVDTLLKQADLAMYKAKDEGRNVLRFFDPAMQTTLDERIGLERDLRLALDLGQFTPFYQAQVDREGRVLGAEVLLRWQHPERGMVSPAEFIPLAEATGLILPIGQWVLESACRQIDHWSGNDRLQHVRLAVNVSAREFRQPDFVDQVKHVLSETGADPARLRLELTESMVLEDVGGTFEKMEALKQLGIGFALDDFGTGHSSLAYLTRLPLDTLKIDSSFVFNLPDSHNDAVVAQTIISMARSLGLNVIAEGVETEAQRDFLALNHCHVYQGYLFSRPVPLEDFEKFCAASLEN</sequence>
<evidence type="ECO:0000256" key="7">
    <source>
        <dbReference type="ARBA" id="ARBA00022679"/>
    </source>
</evidence>
<dbReference type="CDD" id="cd00130">
    <property type="entry name" value="PAS"/>
    <property type="match status" value="2"/>
</dbReference>
<dbReference type="PROSITE" id="PS50885">
    <property type="entry name" value="HAMP"/>
    <property type="match status" value="1"/>
</dbReference>
<dbReference type="InterPro" id="IPR033479">
    <property type="entry name" value="dCache_1"/>
</dbReference>
<evidence type="ECO:0000259" key="20">
    <source>
        <dbReference type="PROSITE" id="PS50885"/>
    </source>
</evidence>
<keyword evidence="23" id="KW-1185">Reference proteome</keyword>
<dbReference type="InterPro" id="IPR003660">
    <property type="entry name" value="HAMP_dom"/>
</dbReference>
<dbReference type="CDD" id="cd18773">
    <property type="entry name" value="PDC1_HK_sensor"/>
    <property type="match status" value="1"/>
</dbReference>
<dbReference type="InterPro" id="IPR001633">
    <property type="entry name" value="EAL_dom"/>
</dbReference>
<dbReference type="PROSITE" id="PS50883">
    <property type="entry name" value="EAL"/>
    <property type="match status" value="1"/>
</dbReference>
<dbReference type="Pfam" id="PF00990">
    <property type="entry name" value="GGDEF"/>
    <property type="match status" value="1"/>
</dbReference>
<dbReference type="GO" id="GO:0016301">
    <property type="term" value="F:kinase activity"/>
    <property type="evidence" value="ECO:0007669"/>
    <property type="project" value="UniProtKB-KW"/>
</dbReference>
<evidence type="ECO:0000256" key="3">
    <source>
        <dbReference type="ARBA" id="ARBA00012282"/>
    </source>
</evidence>
<dbReference type="InterPro" id="IPR000700">
    <property type="entry name" value="PAS-assoc_C"/>
</dbReference>
<dbReference type="SMART" id="SM00086">
    <property type="entry name" value="PAC"/>
    <property type="match status" value="2"/>
</dbReference>
<dbReference type="FunFam" id="3.20.20.450:FF:000001">
    <property type="entry name" value="Cyclic di-GMP phosphodiesterase yahA"/>
    <property type="match status" value="1"/>
</dbReference>
<feature type="transmembrane region" description="Helical" evidence="16">
    <location>
        <begin position="12"/>
        <end position="34"/>
    </location>
</feature>
<dbReference type="InterPro" id="IPR029787">
    <property type="entry name" value="Nucleotide_cyclase"/>
</dbReference>
<keyword evidence="11" id="KW-0067">ATP-binding</keyword>
<dbReference type="SUPFAM" id="SSF55785">
    <property type="entry name" value="PYP-like sensor domain (PAS domain)"/>
    <property type="match status" value="2"/>
</dbReference>
<gene>
    <name evidence="22" type="ORF">G3I74_13665</name>
</gene>
<keyword evidence="12 16" id="KW-1133">Transmembrane helix</keyword>
<keyword evidence="7" id="KW-0808">Transferase</keyword>
<evidence type="ECO:0000256" key="16">
    <source>
        <dbReference type="SAM" id="Phobius"/>
    </source>
</evidence>
<dbReference type="GO" id="GO:0005524">
    <property type="term" value="F:ATP binding"/>
    <property type="evidence" value="ECO:0007669"/>
    <property type="project" value="UniProtKB-KW"/>
</dbReference>
<evidence type="ECO:0000256" key="8">
    <source>
        <dbReference type="ARBA" id="ARBA00022692"/>
    </source>
</evidence>
<dbReference type="Pfam" id="PF13426">
    <property type="entry name" value="PAS_9"/>
    <property type="match status" value="1"/>
</dbReference>
<organism evidence="22 23">
    <name type="scientific">Wenzhouxiangella limi</name>
    <dbReference type="NCBI Taxonomy" id="2707351"/>
    <lineage>
        <taxon>Bacteria</taxon>
        <taxon>Pseudomonadati</taxon>
        <taxon>Pseudomonadota</taxon>
        <taxon>Gammaproteobacteria</taxon>
        <taxon>Chromatiales</taxon>
        <taxon>Wenzhouxiangellaceae</taxon>
        <taxon>Wenzhouxiangella</taxon>
    </lineage>
</organism>
<evidence type="ECO:0000259" key="18">
    <source>
        <dbReference type="PROSITE" id="PS50113"/>
    </source>
</evidence>
<accession>A0A845V6I3</accession>
<dbReference type="NCBIfam" id="TIGR00229">
    <property type="entry name" value="sensory_box"/>
    <property type="match status" value="2"/>
</dbReference>
<dbReference type="Proteomes" id="UP000484885">
    <property type="component" value="Unassembled WGS sequence"/>
</dbReference>
<dbReference type="InterPro" id="IPR000014">
    <property type="entry name" value="PAS"/>
</dbReference>
<evidence type="ECO:0000256" key="10">
    <source>
        <dbReference type="ARBA" id="ARBA00022777"/>
    </source>
</evidence>
<comment type="cofactor">
    <cofactor evidence="1">
        <name>Mg(2+)</name>
        <dbReference type="ChEBI" id="CHEBI:18420"/>
    </cofactor>
</comment>
<dbReference type="SUPFAM" id="SSF141868">
    <property type="entry name" value="EAL domain-like"/>
    <property type="match status" value="1"/>
</dbReference>
<proteinExistence type="predicted"/>
<feature type="domain" description="PAC" evidence="18">
    <location>
        <begin position="568"/>
        <end position="620"/>
    </location>
</feature>
<dbReference type="SMART" id="SM00052">
    <property type="entry name" value="EAL"/>
    <property type="match status" value="1"/>
</dbReference>
<feature type="domain" description="GGDEF" evidence="21">
    <location>
        <begin position="652"/>
        <end position="790"/>
    </location>
</feature>
<dbReference type="CDD" id="cd01948">
    <property type="entry name" value="EAL"/>
    <property type="match status" value="1"/>
</dbReference>
<evidence type="ECO:0000313" key="22">
    <source>
        <dbReference type="EMBL" id="NDY96776.1"/>
    </source>
</evidence>
<dbReference type="InterPro" id="IPR013656">
    <property type="entry name" value="PAS_4"/>
</dbReference>
<feature type="domain" description="HAMP" evidence="20">
    <location>
        <begin position="315"/>
        <end position="368"/>
    </location>
</feature>